<feature type="domain" description="EF-hand" evidence="5">
    <location>
        <begin position="2608"/>
        <end position="2643"/>
    </location>
</feature>
<dbReference type="InterPro" id="IPR011992">
    <property type="entry name" value="EF-hand-dom_pair"/>
</dbReference>
<evidence type="ECO:0000256" key="2">
    <source>
        <dbReference type="PROSITE-ProRule" id="PRU00259"/>
    </source>
</evidence>
<evidence type="ECO:0000256" key="1">
    <source>
        <dbReference type="ARBA" id="ARBA00022837"/>
    </source>
</evidence>
<proteinExistence type="predicted"/>
<dbReference type="InterPro" id="IPR011989">
    <property type="entry name" value="ARM-like"/>
</dbReference>
<feature type="repeat" description="ARM" evidence="2">
    <location>
        <begin position="1239"/>
        <end position="1281"/>
    </location>
</feature>
<comment type="caution">
    <text evidence="6">The sequence shown here is derived from an EMBL/GenBank/DDBJ whole genome shotgun (WGS) entry which is preliminary data.</text>
</comment>
<organism evidence="6 7">
    <name type="scientific">Chrysochromulina tobinii</name>
    <dbReference type="NCBI Taxonomy" id="1460289"/>
    <lineage>
        <taxon>Eukaryota</taxon>
        <taxon>Haptista</taxon>
        <taxon>Haptophyta</taxon>
        <taxon>Prymnesiophyceae</taxon>
        <taxon>Prymnesiales</taxon>
        <taxon>Chrysochromulinaceae</taxon>
        <taxon>Chrysochromulina</taxon>
    </lineage>
</organism>
<name>A0A0M0JZ00_9EUKA</name>
<feature type="repeat" description="ARM" evidence="2">
    <location>
        <begin position="374"/>
        <end position="417"/>
    </location>
</feature>
<evidence type="ECO:0000313" key="7">
    <source>
        <dbReference type="Proteomes" id="UP000037460"/>
    </source>
</evidence>
<dbReference type="CDD" id="cd00051">
    <property type="entry name" value="EFh"/>
    <property type="match status" value="1"/>
</dbReference>
<dbReference type="Pfam" id="PF00514">
    <property type="entry name" value="Arm"/>
    <property type="match status" value="6"/>
</dbReference>
<feature type="repeat" description="ARM" evidence="2">
    <location>
        <begin position="1489"/>
        <end position="1532"/>
    </location>
</feature>
<dbReference type="PROSITE" id="PS00018">
    <property type="entry name" value="EF_HAND_1"/>
    <property type="match status" value="2"/>
</dbReference>
<dbReference type="SUPFAM" id="SSF47473">
    <property type="entry name" value="EF-hand"/>
    <property type="match status" value="1"/>
</dbReference>
<dbReference type="Proteomes" id="UP000037460">
    <property type="component" value="Unassembled WGS sequence"/>
</dbReference>
<feature type="repeat" description="ARM" evidence="2">
    <location>
        <begin position="416"/>
        <end position="458"/>
    </location>
</feature>
<feature type="region of interest" description="Disordered" evidence="4">
    <location>
        <begin position="2144"/>
        <end position="2212"/>
    </location>
</feature>
<feature type="repeat" description="ARM" evidence="2">
    <location>
        <begin position="1194"/>
        <end position="1239"/>
    </location>
</feature>
<dbReference type="SMART" id="SM00054">
    <property type="entry name" value="EFh"/>
    <property type="match status" value="2"/>
</dbReference>
<feature type="repeat" description="ARM" evidence="2">
    <location>
        <begin position="71"/>
        <end position="113"/>
    </location>
</feature>
<feature type="coiled-coil region" evidence="3">
    <location>
        <begin position="2217"/>
        <end position="2269"/>
    </location>
</feature>
<feature type="repeat" description="ARM" evidence="2">
    <location>
        <begin position="1722"/>
        <end position="1766"/>
    </location>
</feature>
<evidence type="ECO:0000256" key="4">
    <source>
        <dbReference type="SAM" id="MobiDB-lite"/>
    </source>
</evidence>
<feature type="repeat" description="ARM" evidence="2">
    <location>
        <begin position="1155"/>
        <end position="1188"/>
    </location>
</feature>
<reference evidence="7" key="1">
    <citation type="journal article" date="2015" name="PLoS Genet.">
        <title>Genome Sequence and Transcriptome Analyses of Chrysochromulina tobin: Metabolic Tools for Enhanced Algal Fitness in the Prominent Order Prymnesiales (Haptophyceae).</title>
        <authorList>
            <person name="Hovde B.T."/>
            <person name="Deodato C.R."/>
            <person name="Hunsperger H.M."/>
            <person name="Ryken S.A."/>
            <person name="Yost W."/>
            <person name="Jha R.K."/>
            <person name="Patterson J."/>
            <person name="Monnat R.J. Jr."/>
            <person name="Barlow S.B."/>
            <person name="Starkenburg S.R."/>
            <person name="Cattolico R.A."/>
        </authorList>
    </citation>
    <scope>NUCLEOTIDE SEQUENCE</scope>
    <source>
        <strain evidence="7">CCMP291</strain>
    </source>
</reference>
<evidence type="ECO:0000313" key="6">
    <source>
        <dbReference type="EMBL" id="KOO31785.1"/>
    </source>
</evidence>
<dbReference type="OrthoDB" id="1683831at2759"/>
<dbReference type="Gene3D" id="1.25.10.10">
    <property type="entry name" value="Leucine-rich Repeat Variant"/>
    <property type="match status" value="18"/>
</dbReference>
<keyword evidence="7" id="KW-1185">Reference proteome</keyword>
<dbReference type="InterPro" id="IPR002048">
    <property type="entry name" value="EF_hand_dom"/>
</dbReference>
<feature type="repeat" description="ARM" evidence="2">
    <location>
        <begin position="2366"/>
        <end position="2413"/>
    </location>
</feature>
<dbReference type="SUPFAM" id="SSF48371">
    <property type="entry name" value="ARM repeat"/>
    <property type="match status" value="8"/>
</dbReference>
<keyword evidence="1" id="KW-0106">Calcium</keyword>
<dbReference type="Gene3D" id="1.10.238.10">
    <property type="entry name" value="EF-hand"/>
    <property type="match status" value="1"/>
</dbReference>
<feature type="repeat" description="ARM" evidence="2">
    <location>
        <begin position="671"/>
        <end position="707"/>
    </location>
</feature>
<sequence>MEVRERSAAALRSLALQSTDHAKKIADQHGIGPLIGLLDTGSTLAQAHSAATLCHLTLKDHDKQMQVANKGGISALVGVLRTGGNSAAEQAAAALASISCAEMNQAAIIKAGAVVPLVGLLRVGQGSAQVHACQAVANLACCPAGQEQIRKANGVPCLLLLLGSGKTQEHAARALGQLAHEHLDIQREVCKAGGIPLLLALLSGINTDVQVQACAAISSLAQGANGKNRRKTQEAIAKAGGIGPLLQLVESRYQDVIAAALHALASTARSHRENQDAVATHGGIKTLTELLQQSRPDGGQNTPAVQANAALAIMHICRGHTANQTAAAEYGCLGQLGVMAKGGTTLATKVSDSTMEAEAAALPKSTGELVAEAGAIAPLVKLLGGEKGQEAQEEAASALFAIADHAANRLAITDAGGIAPLVNLLGSTNPKAREHAEGALVRLSIENANRVLIIKQLVSMLGEGANVSAQETAAAALANLARDSKDNRTSIVEAGGILPLLALMNSSSNNARENTLQAITQLCTKSKANQDAVVEVGGVRMLVNVLTSATSNVKDSAAANVASLAAMAVWRVSEGNQQIRILMAEVGAITPLVGMLGSVSTEMQMTAAGALASLAQDCVENQLAIARTGAIAPLCSLVREGASETKETCAQALWSLSADNAANKATIAKLGGVEPLVALLVSGGTEKSHRYAAGALSSLACKHAENRSSIAKRLVVLLNGKGVERGMRVLSAVSHLCIDHPANQVAIAKAGGIPPLIVWLNNINEECQKVASKAMLSLADNNATAQSMITRLDGIPAIIALEKRAIASTEGAAEGAVEGAVEGVERVEDVVESATIAGVEGEHGPRLGHMLEDGDNLEAMRAAAAEALCDIALDDLEMQDAILSFGGAPPLLHLCRSESMTTQELAARCLWYLARSVDNQPILVQCGVIAEWVELLRNGTVEAKDVSAAGLADLGHGGEVELNNNRRRFAMREELDELPPEDRLERVELLLRQMVRRLQHRKLSLGFSAWSGWWRATVNASFNPVSKEEGEAQKPVSREEGEAQGFAAVAAALAGRATTSHAILTTRSRQASKEIAKVLGAQRDDVAAPQTSLSDATDGDKPPDNRLRLIAETGAIGPLVAVIFSGSSKGKEKGARALMHLAFDPTIRKEIVKANGIPPLANLLDLEGGTANTFRYAADTLARLAQDDVEHQAQIAKRLVFLLTSERADRPETQVRAARALRNMAASQPESPVVILNAGALSPLVRLLISGVPELLVEASSALSTLAMHSPETQMSIANGLVALLGQGEDDSQEHVSELLLELSGIPNNRRAIAVSGAIPKLIAQIKSKAPRVQELGAAVLARLTADTRRGSENVAECVAHGGIRPLVALLEAPSAAAKAQALAVIAAITRGSLANQEAVFKSGGIEPLVALLTSANAAVAGDESSGTAPCQSLRSCGAARTDIDSAKATESKPLIGALLVSPTAQAAAALWSLTSSGSSSQTAIAGAGAIGPLIRLLGGAASPRSQRQAAGALSGLAAQHPRNQQAIMSANAVEPLVAMLHPVQPITGEDDLSEAIRLELIGGQANAALALAALARDNPEYQSLIAHAGCLETLIELVRAEDEDIAANGAAAANSLEGNVEVAFGEEGESAHVSPESPPICNNDADLRRMTIAAAQKEMAGAIWSMAHENTDNQAALAQAGAISPLIEMLRGEPSGYRDAAGALWALAADESNQLLIAGANAIGPLVAILNARGPAVEAHETAAGALGALARTAKIRSSIAEAGAIAPLVELFNMQSMEAKVQASAALLTLVIQNEANQLSIAAGLVRIFTTSHSVDAHEQACDLCKKLSEDADNRGALARAGAIPQLVKQLKTSTGMGHLNAAAALSNIALKSAELRVQVTQQLVKLLADDSEEVRQRAGVAVRQMSSEGGDDSQRAVAMAGGVAPLVALLHDGLQDGMVEAQEYALWSLSLVTDPISRRTIVNNGGIRMFIECLVRGEVSQAAQEHAAATLAVLARDLSNCADIVTAGGIAPLVALLSSGTTGAKRHAASALGRLASSGMATQRAIANAGAIAELHRWLILPVDQRNKQAQEGTLPDLAAHTLTQLAWDNKETSAAIIDGGAIPPLEAMLRAHRSAEAQKNAAGLLATLMAVTIVPRKLVRSSADTDARQATSPAAHSRRATKEIAKTLAAQGDGGPAHDPAEMPPRAAEAAADPVVSADTSLEGASEDPARRFAEAKANLKEAQATLNAFNELSVTDAAEYGEELDKLNAKLKTLEEEMKAASALAVLTARSVVDRAAIAQAGAIPPLVRLLGDGLRTSAAASLWHLASSADNRAEIVRAGGIVKLVLLLQSGCAEARRHAAAALWELSNSTDCKAAIVAAGGVAPLVALLLEAGSEPRMAEASESAAAVLSELARSNHANKTLITDAGGIVALVQVLGSPSVGAQKHAAAALWAMTQGPSAAENRAALLEANVGAQLVGFLDKDAADEGQGYAVATICALAQEHEGQTALLQAGCFEPLQELLKRQQQSRPEHSRHKSTWLDERTEEALALLAPTVLRTPPPPPTAQVSAPLMAAINDIRAQMCKNLTRTMDALRAMDLDSDGVISRAEFVQAVPKLGLLRQYGTAETEAVFDALDNDGSGDIEFNELHRLLRRGGDVQVGNSSAALAAAAALHVGDNNWSVSRTVALSPSPPPPLLKLRWGEELDSAEAGDLAAGSVVLILEVATLADGTKRAKVAAEGSAGRELGWLSMIAKSDGKETLVPVGSAAAKAVLIKLEAPTAATQQRSAAASKPPPDTSVSLFVARSKLKLRKDIELDSEEVGELPMGTRVRVIMRTVLNDPWETKRACVGLADDGGAPPLGSAARSV</sequence>
<dbReference type="PANTHER" id="PTHR23315">
    <property type="entry name" value="U BOX DOMAIN-CONTAINING"/>
    <property type="match status" value="1"/>
</dbReference>
<feature type="compositionally biased region" description="Low complexity" evidence="4">
    <location>
        <begin position="2188"/>
        <end position="2198"/>
    </location>
</feature>
<feature type="repeat" description="ARM" evidence="2">
    <location>
        <begin position="2011"/>
        <end position="2053"/>
    </location>
</feature>
<evidence type="ECO:0000256" key="3">
    <source>
        <dbReference type="SAM" id="Coils"/>
    </source>
</evidence>
<accession>A0A0M0JZ00</accession>
<dbReference type="GO" id="GO:0005509">
    <property type="term" value="F:calcium ion binding"/>
    <property type="evidence" value="ECO:0007669"/>
    <property type="project" value="InterPro"/>
</dbReference>
<dbReference type="SMART" id="SM00185">
    <property type="entry name" value="ARM"/>
    <property type="match status" value="42"/>
</dbReference>
<dbReference type="InterPro" id="IPR016024">
    <property type="entry name" value="ARM-type_fold"/>
</dbReference>
<dbReference type="PROSITE" id="PS50176">
    <property type="entry name" value="ARM_REPEAT"/>
    <property type="match status" value="15"/>
</dbReference>
<dbReference type="PROSITE" id="PS50222">
    <property type="entry name" value="EF_HAND_2"/>
    <property type="match status" value="2"/>
</dbReference>
<dbReference type="Pfam" id="PF13833">
    <property type="entry name" value="EF-hand_8"/>
    <property type="match status" value="1"/>
</dbReference>
<feature type="repeat" description="ARM" evidence="2">
    <location>
        <begin position="2325"/>
        <end position="2367"/>
    </location>
</feature>
<dbReference type="EMBL" id="JWZX01001933">
    <property type="protein sequence ID" value="KOO31785.1"/>
    <property type="molecule type" value="Genomic_DNA"/>
</dbReference>
<evidence type="ECO:0000259" key="5">
    <source>
        <dbReference type="PROSITE" id="PS50222"/>
    </source>
</evidence>
<feature type="repeat" description="ARM" evidence="2">
    <location>
        <begin position="587"/>
        <end position="629"/>
    </location>
</feature>
<dbReference type="PANTHER" id="PTHR23315:SF7">
    <property type="entry name" value="U-BOX DOMAIN-CONTAINING PROTEIN 4"/>
    <property type="match status" value="1"/>
</dbReference>
<keyword evidence="3" id="KW-0175">Coiled coil</keyword>
<protein>
    <submittedName>
        <fullName evidence="6">Armadillo beta-catenin-like repeat-containing protein</fullName>
    </submittedName>
</protein>
<feature type="domain" description="EF-hand" evidence="5">
    <location>
        <begin position="2570"/>
        <end position="2605"/>
    </location>
</feature>
<feature type="repeat" description="ARM" evidence="2">
    <location>
        <begin position="2287"/>
        <end position="2326"/>
    </location>
</feature>
<dbReference type="InterPro" id="IPR000225">
    <property type="entry name" value="Armadillo"/>
</dbReference>
<dbReference type="InterPro" id="IPR018247">
    <property type="entry name" value="EF_Hand_1_Ca_BS"/>
</dbReference>
<feature type="compositionally biased region" description="Polar residues" evidence="4">
    <location>
        <begin position="2146"/>
        <end position="2158"/>
    </location>
</feature>
<feature type="region of interest" description="Disordered" evidence="4">
    <location>
        <begin position="1086"/>
        <end position="1105"/>
    </location>
</feature>
<gene>
    <name evidence="6" type="ORF">Ctob_009384</name>
</gene>
<feature type="repeat" description="ARM" evidence="2">
    <location>
        <begin position="1682"/>
        <end position="1723"/>
    </location>
</feature>